<dbReference type="EMBL" id="BAABGN010000013">
    <property type="protein sequence ID" value="GAA4432291.1"/>
    <property type="molecule type" value="Genomic_DNA"/>
</dbReference>
<feature type="domain" description="SHOCT" evidence="2">
    <location>
        <begin position="63"/>
        <end position="82"/>
    </location>
</feature>
<dbReference type="Pfam" id="PF09851">
    <property type="entry name" value="SHOCT"/>
    <property type="match status" value="1"/>
</dbReference>
<organism evidence="3 4">
    <name type="scientific">Georgenia halophila</name>
    <dbReference type="NCBI Taxonomy" id="620889"/>
    <lineage>
        <taxon>Bacteria</taxon>
        <taxon>Bacillati</taxon>
        <taxon>Actinomycetota</taxon>
        <taxon>Actinomycetes</taxon>
        <taxon>Micrococcales</taxon>
        <taxon>Bogoriellaceae</taxon>
        <taxon>Georgenia</taxon>
    </lineage>
</organism>
<feature type="transmembrane region" description="Helical" evidence="1">
    <location>
        <begin position="25"/>
        <end position="49"/>
    </location>
</feature>
<gene>
    <name evidence="3" type="ORF">GCM10023169_37900</name>
</gene>
<evidence type="ECO:0000259" key="2">
    <source>
        <dbReference type="Pfam" id="PF09851"/>
    </source>
</evidence>
<keyword evidence="1" id="KW-0812">Transmembrane</keyword>
<reference evidence="4" key="1">
    <citation type="journal article" date="2019" name="Int. J. Syst. Evol. Microbiol.">
        <title>The Global Catalogue of Microorganisms (GCM) 10K type strain sequencing project: providing services to taxonomists for standard genome sequencing and annotation.</title>
        <authorList>
            <consortium name="The Broad Institute Genomics Platform"/>
            <consortium name="The Broad Institute Genome Sequencing Center for Infectious Disease"/>
            <person name="Wu L."/>
            <person name="Ma J."/>
        </authorList>
    </citation>
    <scope>NUCLEOTIDE SEQUENCE [LARGE SCALE GENOMIC DNA]</scope>
    <source>
        <strain evidence="4">JCM 17810</strain>
    </source>
</reference>
<comment type="caution">
    <text evidence="3">The sequence shown here is derived from an EMBL/GenBank/DDBJ whole genome shotgun (WGS) entry which is preliminary data.</text>
</comment>
<dbReference type="Proteomes" id="UP001500622">
    <property type="component" value="Unassembled WGS sequence"/>
</dbReference>
<accession>A0ABP8LMU1</accession>
<name>A0ABP8LMU1_9MICO</name>
<dbReference type="InterPro" id="IPR018649">
    <property type="entry name" value="SHOCT"/>
</dbReference>
<evidence type="ECO:0000313" key="4">
    <source>
        <dbReference type="Proteomes" id="UP001500622"/>
    </source>
</evidence>
<proteinExistence type="predicted"/>
<keyword evidence="1" id="KW-1133">Transmembrane helix</keyword>
<protein>
    <recommendedName>
        <fullName evidence="2">SHOCT domain-containing protein</fullName>
    </recommendedName>
</protein>
<evidence type="ECO:0000313" key="3">
    <source>
        <dbReference type="EMBL" id="GAA4432291.1"/>
    </source>
</evidence>
<keyword evidence="4" id="KW-1185">Reference proteome</keyword>
<sequence length="94" mass="10440">MNEMLQAAPVLAEGWGHHAGAGGPGWWIVFPIAWFLIIAGGITAVVLGSRRRHRLAGRRAGEARLAERYAAGEIDEEEYRRRMTGLRSLSERND</sequence>
<dbReference type="RefSeq" id="WP_345218454.1">
    <property type="nucleotide sequence ID" value="NZ_BAABGN010000013.1"/>
</dbReference>
<keyword evidence="1" id="KW-0472">Membrane</keyword>
<evidence type="ECO:0000256" key="1">
    <source>
        <dbReference type="SAM" id="Phobius"/>
    </source>
</evidence>